<evidence type="ECO:0000256" key="5">
    <source>
        <dbReference type="SAM" id="MobiDB-lite"/>
    </source>
</evidence>
<dbReference type="UniPathway" id="UPA00223"/>
<dbReference type="EC" id="2.3.3.16" evidence="3"/>
<sequence length="275" mass="29423">MASGEGLRFRTAITEMDDEEIYVRGYPLSDLIRGRSYAECTWLTLRGELPTAAQAAVFEAVLCGLMSYPAARGPNILAGRIAVSVHPDPSVGILAALSCAGRRTISPEHTGEMLSAALERLGDDRTDAGLSAVAAAVAQERRDAGEPLPGAGHPEFTEQDPRAVAVLAVARRHGVEGTVSRLHDAILAAYNALRPGRRPLPLNIDGAMARVLTELGFGPPQMYVASLISFLPGIGAHMLEEIESGDRFRMLEPDREDYVGPARRPLPPRARSDPG</sequence>
<feature type="region of interest" description="Disordered" evidence="5">
    <location>
        <begin position="253"/>
        <end position="275"/>
    </location>
</feature>
<dbReference type="AlphaFoldDB" id="A0A7G7MC79"/>
<proteinExistence type="inferred from homology"/>
<evidence type="ECO:0000256" key="3">
    <source>
        <dbReference type="ARBA" id="ARBA00012972"/>
    </source>
</evidence>
<organism evidence="6 7">
    <name type="scientific">Pseudonocardia petroleophila</name>
    <dbReference type="NCBI Taxonomy" id="37331"/>
    <lineage>
        <taxon>Bacteria</taxon>
        <taxon>Bacillati</taxon>
        <taxon>Actinomycetota</taxon>
        <taxon>Actinomycetes</taxon>
        <taxon>Pseudonocardiales</taxon>
        <taxon>Pseudonocardiaceae</taxon>
        <taxon>Pseudonocardia</taxon>
    </lineage>
</organism>
<name>A0A7G7MC79_9PSEU</name>
<dbReference type="PANTHER" id="PTHR11739:SF4">
    <property type="entry name" value="CITRATE SYNTHASE, PEROXISOMAL"/>
    <property type="match status" value="1"/>
</dbReference>
<dbReference type="InterPro" id="IPR036969">
    <property type="entry name" value="Citrate_synthase_sf"/>
</dbReference>
<dbReference type="Pfam" id="PF00285">
    <property type="entry name" value="Citrate_synt"/>
    <property type="match status" value="2"/>
</dbReference>
<dbReference type="GO" id="GO:0036440">
    <property type="term" value="F:citrate synthase activity"/>
    <property type="evidence" value="ECO:0007669"/>
    <property type="project" value="UniProtKB-EC"/>
</dbReference>
<reference evidence="6 7" key="1">
    <citation type="submission" date="2020-08" db="EMBL/GenBank/DDBJ databases">
        <authorList>
            <person name="Mo P."/>
        </authorList>
    </citation>
    <scope>NUCLEOTIDE SEQUENCE [LARGE SCALE GENOMIC DNA]</scope>
    <source>
        <strain evidence="6 7">CGMCC 4.1532</strain>
    </source>
</reference>
<dbReference type="EMBL" id="CP060131">
    <property type="protein sequence ID" value="QNG50390.1"/>
    <property type="molecule type" value="Genomic_DNA"/>
</dbReference>
<dbReference type="RefSeq" id="WP_185717152.1">
    <property type="nucleotide sequence ID" value="NZ_BAAAWI010000001.1"/>
</dbReference>
<comment type="similarity">
    <text evidence="2">Belongs to the citrate synthase family.</text>
</comment>
<evidence type="ECO:0000256" key="1">
    <source>
        <dbReference type="ARBA" id="ARBA00005163"/>
    </source>
</evidence>
<evidence type="ECO:0000313" key="7">
    <source>
        <dbReference type="Proteomes" id="UP000515728"/>
    </source>
</evidence>
<dbReference type="Proteomes" id="UP000515728">
    <property type="component" value="Chromosome"/>
</dbReference>
<dbReference type="PANTHER" id="PTHR11739">
    <property type="entry name" value="CITRATE SYNTHASE"/>
    <property type="match status" value="1"/>
</dbReference>
<dbReference type="KEGG" id="ppel:H6H00_19355"/>
<dbReference type="GO" id="GO:0006099">
    <property type="term" value="P:tricarboxylic acid cycle"/>
    <property type="evidence" value="ECO:0007669"/>
    <property type="project" value="UniProtKB-UniPathway"/>
</dbReference>
<keyword evidence="7" id="KW-1185">Reference proteome</keyword>
<dbReference type="InterPro" id="IPR002020">
    <property type="entry name" value="Citrate_synthase"/>
</dbReference>
<dbReference type="InterPro" id="IPR016142">
    <property type="entry name" value="Citrate_synth-like_lrg_a-sub"/>
</dbReference>
<dbReference type="GO" id="GO:0005975">
    <property type="term" value="P:carbohydrate metabolic process"/>
    <property type="evidence" value="ECO:0007669"/>
    <property type="project" value="TreeGrafter"/>
</dbReference>
<dbReference type="Gene3D" id="1.10.580.10">
    <property type="entry name" value="Citrate Synthase, domain 1"/>
    <property type="match status" value="1"/>
</dbReference>
<evidence type="ECO:0000313" key="6">
    <source>
        <dbReference type="EMBL" id="QNG50390.1"/>
    </source>
</evidence>
<dbReference type="InterPro" id="IPR016143">
    <property type="entry name" value="Citrate_synth-like_sm_a-sub"/>
</dbReference>
<comment type="pathway">
    <text evidence="1">Carbohydrate metabolism; tricarboxylic acid cycle.</text>
</comment>
<keyword evidence="4" id="KW-0808">Transferase</keyword>
<dbReference type="Gene3D" id="1.10.230.10">
    <property type="entry name" value="Cytochrome P450-Terp, domain 2"/>
    <property type="match status" value="1"/>
</dbReference>
<protein>
    <recommendedName>
        <fullName evidence="3">citrate synthase (unknown stereospecificity)</fullName>
        <ecNumber evidence="3">2.3.3.16</ecNumber>
    </recommendedName>
</protein>
<gene>
    <name evidence="6" type="ORF">H6H00_19355</name>
</gene>
<evidence type="ECO:0000256" key="2">
    <source>
        <dbReference type="ARBA" id="ARBA00010566"/>
    </source>
</evidence>
<evidence type="ECO:0000256" key="4">
    <source>
        <dbReference type="ARBA" id="ARBA00022679"/>
    </source>
</evidence>
<dbReference type="GO" id="GO:0005829">
    <property type="term" value="C:cytosol"/>
    <property type="evidence" value="ECO:0007669"/>
    <property type="project" value="TreeGrafter"/>
</dbReference>
<accession>A0A7G7MC79</accession>
<dbReference type="SUPFAM" id="SSF48256">
    <property type="entry name" value="Citrate synthase"/>
    <property type="match status" value="1"/>
</dbReference>